<keyword evidence="2" id="KW-1185">Reference proteome</keyword>
<sequence length="227" mass="26329">MQYVQSMHVHDNNSLVTAMGESIVGRYLLKLQWCHVERCPRLQAVSTCGQHFPSLRTLSACDLSMAYCIFAGRFSWFRALHHIYLHNCPRLVFVAIHIIPCLATLQIAYCSNLQHVFPSDDRHSEERASGVTFNKLKHIKLFHLHRLEQICEVRLTAPALETISLRDCWGLRRLPAVGSKLPMVDCEKDWWERLEWDGLEANHDPSLFQTRHSAYHKKTLSRVSVLR</sequence>
<name>A0ACD5V9K5_AVESA</name>
<reference evidence="1" key="1">
    <citation type="submission" date="2021-05" db="EMBL/GenBank/DDBJ databases">
        <authorList>
            <person name="Scholz U."/>
            <person name="Mascher M."/>
            <person name="Fiebig A."/>
        </authorList>
    </citation>
    <scope>NUCLEOTIDE SEQUENCE [LARGE SCALE GENOMIC DNA]</scope>
</reference>
<organism evidence="1 2">
    <name type="scientific">Avena sativa</name>
    <name type="common">Oat</name>
    <dbReference type="NCBI Taxonomy" id="4498"/>
    <lineage>
        <taxon>Eukaryota</taxon>
        <taxon>Viridiplantae</taxon>
        <taxon>Streptophyta</taxon>
        <taxon>Embryophyta</taxon>
        <taxon>Tracheophyta</taxon>
        <taxon>Spermatophyta</taxon>
        <taxon>Magnoliopsida</taxon>
        <taxon>Liliopsida</taxon>
        <taxon>Poales</taxon>
        <taxon>Poaceae</taxon>
        <taxon>BOP clade</taxon>
        <taxon>Pooideae</taxon>
        <taxon>Poodae</taxon>
        <taxon>Poeae</taxon>
        <taxon>Poeae Chloroplast Group 1 (Aveneae type)</taxon>
        <taxon>Aveninae</taxon>
        <taxon>Avena</taxon>
    </lineage>
</organism>
<dbReference type="EnsemblPlants" id="AVESA.00010b.r2.3AG0404590.1">
    <property type="protein sequence ID" value="AVESA.00010b.r2.3AG0404590.1.CDS"/>
    <property type="gene ID" value="AVESA.00010b.r2.3AG0404590"/>
</dbReference>
<dbReference type="Proteomes" id="UP001732700">
    <property type="component" value="Chromosome 3A"/>
</dbReference>
<evidence type="ECO:0000313" key="2">
    <source>
        <dbReference type="Proteomes" id="UP001732700"/>
    </source>
</evidence>
<protein>
    <submittedName>
        <fullName evidence="1">Uncharacterized protein</fullName>
    </submittedName>
</protein>
<accession>A0ACD5V9K5</accession>
<proteinExistence type="predicted"/>
<evidence type="ECO:0000313" key="1">
    <source>
        <dbReference type="EnsemblPlants" id="AVESA.00010b.r2.3AG0404590.1.CDS"/>
    </source>
</evidence>
<reference evidence="1" key="2">
    <citation type="submission" date="2025-09" db="UniProtKB">
        <authorList>
            <consortium name="EnsemblPlants"/>
        </authorList>
    </citation>
    <scope>IDENTIFICATION</scope>
</reference>